<dbReference type="GO" id="GO:0008757">
    <property type="term" value="F:S-adenosylmethionine-dependent methyltransferase activity"/>
    <property type="evidence" value="ECO:0007669"/>
    <property type="project" value="InterPro"/>
</dbReference>
<dbReference type="AlphaFoldDB" id="A0A1S8LR38"/>
<gene>
    <name evidence="1" type="primary">cmoM_1</name>
    <name evidence="1" type="ORF">CROST_032690</name>
</gene>
<name>A0A1S8LR38_9CLOT</name>
<dbReference type="Gene3D" id="3.40.50.150">
    <property type="entry name" value="Vaccinia Virus protein VP39"/>
    <property type="match status" value="1"/>
</dbReference>
<evidence type="ECO:0000313" key="1">
    <source>
        <dbReference type="EMBL" id="URZ12547.1"/>
    </source>
</evidence>
<dbReference type="Pfam" id="PF08241">
    <property type="entry name" value="Methyltransf_11"/>
    <property type="match status" value="1"/>
</dbReference>
<keyword evidence="2" id="KW-1185">Reference proteome</keyword>
<dbReference type="InterPro" id="IPR029063">
    <property type="entry name" value="SAM-dependent_MTases_sf"/>
</dbReference>
<dbReference type="EMBL" id="CP096983">
    <property type="protein sequence ID" value="URZ12547.1"/>
    <property type="molecule type" value="Genomic_DNA"/>
</dbReference>
<dbReference type="KEGG" id="crw:CROST_032690"/>
<dbReference type="PANTHER" id="PTHR45036">
    <property type="entry name" value="METHYLTRANSFERASE LIKE 7B"/>
    <property type="match status" value="1"/>
</dbReference>
<dbReference type="InterPro" id="IPR052356">
    <property type="entry name" value="Thiol_S-MT"/>
</dbReference>
<dbReference type="SUPFAM" id="SSF53335">
    <property type="entry name" value="S-adenosyl-L-methionine-dependent methyltransferases"/>
    <property type="match status" value="1"/>
</dbReference>
<dbReference type="CDD" id="cd02440">
    <property type="entry name" value="AdoMet_MTases"/>
    <property type="match status" value="1"/>
</dbReference>
<sequence length="238" mass="27904">MDSNLKNYLEYTKKPWGKLFYKVVFQQLNKVKGFKVLDFGSGFGITAEHLAKNNEVVAIEPNSEMVRKTFCKSRYNQIIGGLQELRKFKDASFDVVLCHNVFEYAKDREEIFREFLRVIKKDGIISIIKHNHAGRIMQKVVFENNIEEAIKLLDGGNINSINLGQVAYYNLEDIKKWGEGFDFNVEKIIGIRTFWGLQNNEIKEEPSWQDKMFQIEMKVSDIKEYVDISFFNHVILRK</sequence>
<dbReference type="GO" id="GO:0032259">
    <property type="term" value="P:methylation"/>
    <property type="evidence" value="ECO:0007669"/>
    <property type="project" value="UniProtKB-KW"/>
</dbReference>
<dbReference type="PANTHER" id="PTHR45036:SF1">
    <property type="entry name" value="METHYLTRANSFERASE LIKE 7A"/>
    <property type="match status" value="1"/>
</dbReference>
<keyword evidence="1" id="KW-0808">Transferase</keyword>
<dbReference type="STRING" id="84029.CROST_28420"/>
<dbReference type="Proteomes" id="UP000190951">
    <property type="component" value="Chromosome"/>
</dbReference>
<dbReference type="InterPro" id="IPR013216">
    <property type="entry name" value="Methyltransf_11"/>
</dbReference>
<evidence type="ECO:0000313" key="2">
    <source>
        <dbReference type="Proteomes" id="UP000190951"/>
    </source>
</evidence>
<proteinExistence type="predicted"/>
<protein>
    <submittedName>
        <fullName evidence="1">tRNA 5-carboxymethoxyuridine methyltransferase</fullName>
        <ecNumber evidence="1">2.1.1.-</ecNumber>
    </submittedName>
</protein>
<dbReference type="EC" id="2.1.1.-" evidence="1"/>
<reference evidence="1 2" key="1">
    <citation type="submission" date="2022-04" db="EMBL/GenBank/DDBJ databases">
        <title>Genome sequence of C. roseum typestrain.</title>
        <authorList>
            <person name="Poehlein A."/>
            <person name="Schoch T."/>
            <person name="Duerre P."/>
            <person name="Daniel R."/>
        </authorList>
    </citation>
    <scope>NUCLEOTIDE SEQUENCE [LARGE SCALE GENOMIC DNA]</scope>
    <source>
        <strain evidence="1 2">DSM 7320</strain>
    </source>
</reference>
<accession>A0A1S8LR38</accession>
<organism evidence="1 2">
    <name type="scientific">Clostridium felsineum</name>
    <dbReference type="NCBI Taxonomy" id="36839"/>
    <lineage>
        <taxon>Bacteria</taxon>
        <taxon>Bacillati</taxon>
        <taxon>Bacillota</taxon>
        <taxon>Clostridia</taxon>
        <taxon>Eubacteriales</taxon>
        <taxon>Clostridiaceae</taxon>
        <taxon>Clostridium</taxon>
    </lineage>
</organism>
<dbReference type="RefSeq" id="WP_077835451.1">
    <property type="nucleotide sequence ID" value="NZ_CP096983.1"/>
</dbReference>
<keyword evidence="1" id="KW-0489">Methyltransferase</keyword>